<dbReference type="RefSeq" id="XP_031565381.1">
    <property type="nucleotide sequence ID" value="XM_031709521.1"/>
</dbReference>
<dbReference type="GO" id="GO:0006508">
    <property type="term" value="P:proteolysis"/>
    <property type="evidence" value="ECO:0007669"/>
    <property type="project" value="UniProtKB-KW"/>
</dbReference>
<proteinExistence type="inferred from homology"/>
<dbReference type="InterPro" id="IPR008257">
    <property type="entry name" value="Pept_M19"/>
</dbReference>
<dbReference type="OrthoDB" id="445695at2759"/>
<keyword evidence="3" id="KW-1185">Reference proteome</keyword>
<evidence type="ECO:0000256" key="1">
    <source>
        <dbReference type="RuleBase" id="RU341113"/>
    </source>
</evidence>
<dbReference type="EC" id="3.4.13.19" evidence="1"/>
<keyword evidence="1" id="KW-1015">Disulfide bond</keyword>
<feature type="transmembrane region" description="Helical" evidence="2">
    <location>
        <begin position="6"/>
        <end position="29"/>
    </location>
</feature>
<dbReference type="PANTHER" id="PTHR10443:SF12">
    <property type="entry name" value="DIPEPTIDASE"/>
    <property type="match status" value="1"/>
</dbReference>
<dbReference type="Pfam" id="PF01244">
    <property type="entry name" value="Peptidase_M19"/>
    <property type="match status" value="1"/>
</dbReference>
<reference evidence="4" key="1">
    <citation type="submission" date="2025-08" db="UniProtKB">
        <authorList>
            <consortium name="RefSeq"/>
        </authorList>
    </citation>
    <scope>IDENTIFICATION</scope>
    <source>
        <tissue evidence="4">Tentacle</tissue>
    </source>
</reference>
<dbReference type="KEGG" id="aten:116300617"/>
<dbReference type="AlphaFoldDB" id="A0A6P8IF81"/>
<comment type="subunit">
    <text evidence="1">Homodimer; disulfide-linked.</text>
</comment>
<dbReference type="SUPFAM" id="SSF51556">
    <property type="entry name" value="Metallo-dependent hydrolases"/>
    <property type="match status" value="1"/>
</dbReference>
<organism evidence="3 4">
    <name type="scientific">Actinia tenebrosa</name>
    <name type="common">Australian red waratah sea anemone</name>
    <dbReference type="NCBI Taxonomy" id="6105"/>
    <lineage>
        <taxon>Eukaryota</taxon>
        <taxon>Metazoa</taxon>
        <taxon>Cnidaria</taxon>
        <taxon>Anthozoa</taxon>
        <taxon>Hexacorallia</taxon>
        <taxon>Actiniaria</taxon>
        <taxon>Actiniidae</taxon>
        <taxon>Actinia</taxon>
    </lineage>
</organism>
<keyword evidence="1" id="KW-0862">Zinc</keyword>
<keyword evidence="1" id="KW-0645">Protease</keyword>
<dbReference type="GO" id="GO:0098552">
    <property type="term" value="C:side of membrane"/>
    <property type="evidence" value="ECO:0007669"/>
    <property type="project" value="UniProtKB-KW"/>
</dbReference>
<dbReference type="PANTHER" id="PTHR10443">
    <property type="entry name" value="MICROSOMAL DIPEPTIDASE"/>
    <property type="match status" value="1"/>
</dbReference>
<name>A0A6P8IF81_ACTTE</name>
<keyword evidence="1" id="KW-0378">Hydrolase</keyword>
<dbReference type="FunFam" id="3.20.20.140:FF:000030">
    <property type="entry name" value="Dipeptidase"/>
    <property type="match status" value="1"/>
</dbReference>
<keyword evidence="2" id="KW-0812">Transmembrane</keyword>
<dbReference type="GeneID" id="116300617"/>
<keyword evidence="2" id="KW-1133">Transmembrane helix</keyword>
<protein>
    <recommendedName>
        <fullName evidence="1">Dipeptidase</fullName>
        <ecNumber evidence="1">3.4.13.19</ecNumber>
    </recommendedName>
</protein>
<dbReference type="FunCoup" id="A0A6P8IF81">
    <property type="interactions" value="14"/>
</dbReference>
<keyword evidence="1" id="KW-0336">GPI-anchor</keyword>
<sequence length="399" mass="44751">MNRKTLLIGGAVLVVLVIIIAVPCALLLGKSEDKPKTNRQRAIEVLEDTPLIDGHNDLPWQIRKKYSNRFANLTLDTGSPDFHTDIPRLKKGKVGAQFWAAYVSCNNQYKNSVRLFLEQIDVIKRLAVKYPNDFVFATTEQHIRKAFEDKKIASLVGIEGGHAMDSSLDTLRMLYELGGRYMTLTHNCHTPWADSCVPKTAEHNGLTEFGKIVVKEMNRLGMFVDISHVSAKTMRDVLDVSKAPVIFSHSSAFALCNNSRNVPDDVLKRMPKNGGVVMVNFYNDFVTCKKTATLSDVADHIDHIKKVAGIDNVGLGGDYDGVPRVPTGLEDVSKYPDLIEELIDRGYSDDDAKKIVGGNLLRAMKKMEEVAQSLSNVQPYDEYIIVNKTCRPFFYKQYY</sequence>
<dbReference type="InterPro" id="IPR032466">
    <property type="entry name" value="Metal_Hydrolase"/>
</dbReference>
<evidence type="ECO:0000256" key="2">
    <source>
        <dbReference type="SAM" id="Phobius"/>
    </source>
</evidence>
<evidence type="ECO:0000313" key="3">
    <source>
        <dbReference type="Proteomes" id="UP000515163"/>
    </source>
</evidence>
<evidence type="ECO:0000313" key="4">
    <source>
        <dbReference type="RefSeq" id="XP_031565381.1"/>
    </source>
</evidence>
<dbReference type="Gene3D" id="3.20.20.140">
    <property type="entry name" value="Metal-dependent hydrolases"/>
    <property type="match status" value="1"/>
</dbReference>
<comment type="subcellular location">
    <subcellularLocation>
        <location evidence="1">Membrane</location>
        <topology evidence="1">Lipid-anchor</topology>
        <topology evidence="1">GPI-anchor</topology>
    </subcellularLocation>
</comment>
<keyword evidence="1" id="KW-0224">Dipeptidase</keyword>
<comment type="cofactor">
    <cofactor evidence="1">
        <name>Zn(2+)</name>
        <dbReference type="ChEBI" id="CHEBI:29105"/>
    </cofactor>
</comment>
<keyword evidence="1" id="KW-0449">Lipoprotein</keyword>
<dbReference type="InParanoid" id="A0A6P8IF81"/>
<dbReference type="GO" id="GO:0046872">
    <property type="term" value="F:metal ion binding"/>
    <property type="evidence" value="ECO:0007669"/>
    <property type="project" value="UniProtKB-UniRule"/>
</dbReference>
<comment type="similarity">
    <text evidence="1">Belongs to the metallo-dependent hydrolases superfamily. Peptidase M19 family.</text>
</comment>
<dbReference type="GO" id="GO:0070573">
    <property type="term" value="F:metallodipeptidase activity"/>
    <property type="evidence" value="ECO:0007669"/>
    <property type="project" value="InterPro"/>
</dbReference>
<dbReference type="CDD" id="cd01301">
    <property type="entry name" value="rDP_like"/>
    <property type="match status" value="1"/>
</dbReference>
<accession>A0A6P8IF81</accession>
<comment type="catalytic activity">
    <reaction evidence="1">
        <text>an L-aminoacyl-L-amino acid + H2O = 2 an L-alpha-amino acid</text>
        <dbReference type="Rhea" id="RHEA:48940"/>
        <dbReference type="ChEBI" id="CHEBI:15377"/>
        <dbReference type="ChEBI" id="CHEBI:59869"/>
        <dbReference type="ChEBI" id="CHEBI:77460"/>
        <dbReference type="EC" id="3.4.13.19"/>
    </reaction>
</comment>
<dbReference type="Proteomes" id="UP000515163">
    <property type="component" value="Unplaced"/>
</dbReference>
<gene>
    <name evidence="4" type="primary">LOC116300617</name>
</gene>
<keyword evidence="1" id="KW-0325">Glycoprotein</keyword>
<keyword evidence="2" id="KW-0472">Membrane</keyword>
<dbReference type="PROSITE" id="PS51365">
    <property type="entry name" value="RENAL_DIPEPTIDASE_2"/>
    <property type="match status" value="1"/>
</dbReference>
<keyword evidence="1" id="KW-0482">Metalloprotease</keyword>
<keyword evidence="1" id="KW-0479">Metal-binding</keyword>